<reference evidence="1" key="1">
    <citation type="submission" date="2021-02" db="EMBL/GenBank/DDBJ databases">
        <authorList>
            <consortium name="DOE Joint Genome Institute"/>
            <person name="Ahrendt S."/>
            <person name="Looney B.P."/>
            <person name="Miyauchi S."/>
            <person name="Morin E."/>
            <person name="Drula E."/>
            <person name="Courty P.E."/>
            <person name="Chicoki N."/>
            <person name="Fauchery L."/>
            <person name="Kohler A."/>
            <person name="Kuo A."/>
            <person name="Labutti K."/>
            <person name="Pangilinan J."/>
            <person name="Lipzen A."/>
            <person name="Riley R."/>
            <person name="Andreopoulos W."/>
            <person name="He G."/>
            <person name="Johnson J."/>
            <person name="Barry K.W."/>
            <person name="Grigoriev I.V."/>
            <person name="Nagy L."/>
            <person name="Hibbett D."/>
            <person name="Henrissat B."/>
            <person name="Matheny P.B."/>
            <person name="Labbe J."/>
            <person name="Martin F."/>
        </authorList>
    </citation>
    <scope>NUCLEOTIDE SEQUENCE</scope>
    <source>
        <strain evidence="1">FP105234-sp</strain>
    </source>
</reference>
<feature type="non-terminal residue" evidence="1">
    <location>
        <position position="281"/>
    </location>
</feature>
<protein>
    <submittedName>
        <fullName evidence="1">Uncharacterized protein</fullName>
    </submittedName>
</protein>
<name>A0ACB8RKG2_9AGAM</name>
<evidence type="ECO:0000313" key="1">
    <source>
        <dbReference type="EMBL" id="KAI0044444.1"/>
    </source>
</evidence>
<keyword evidence="2" id="KW-1185">Reference proteome</keyword>
<proteinExistence type="predicted"/>
<organism evidence="1 2">
    <name type="scientific">Auriscalpium vulgare</name>
    <dbReference type="NCBI Taxonomy" id="40419"/>
    <lineage>
        <taxon>Eukaryota</taxon>
        <taxon>Fungi</taxon>
        <taxon>Dikarya</taxon>
        <taxon>Basidiomycota</taxon>
        <taxon>Agaricomycotina</taxon>
        <taxon>Agaricomycetes</taxon>
        <taxon>Russulales</taxon>
        <taxon>Auriscalpiaceae</taxon>
        <taxon>Auriscalpium</taxon>
    </lineage>
</organism>
<accession>A0ACB8RKG2</accession>
<dbReference type="Proteomes" id="UP000814033">
    <property type="component" value="Unassembled WGS sequence"/>
</dbReference>
<sequence length="281" mass="30576">MPYPTARPVPKRIDSVNAVKNAQFFTSIDEELRDAKRVQRQGQEEDLREALSRIMARLEEVCSMLRASYQSNADLETSHTLAQSNLKLALANNEMLEDALKHNSTAKDVGWRRSSRDTGPMMAPPTGTPRASLDGADARPRSSSDVHVHTGAYPHSPDLDSAPSSSVGSPVAQQSESRFFRFGFSSGRSTPTQPHTGLPAQKSTFNGVRASLPSGATGPLTSASLPSLVPTSAEQVRELEELRASLDAEKRKREKLAGEKQSLEGELESLSQALFEEVCNM</sequence>
<gene>
    <name evidence="1" type="ORF">FA95DRAFT_1497051</name>
</gene>
<comment type="caution">
    <text evidence="1">The sequence shown here is derived from an EMBL/GenBank/DDBJ whole genome shotgun (WGS) entry which is preliminary data.</text>
</comment>
<dbReference type="EMBL" id="MU275983">
    <property type="protein sequence ID" value="KAI0044444.1"/>
    <property type="molecule type" value="Genomic_DNA"/>
</dbReference>
<reference evidence="1" key="2">
    <citation type="journal article" date="2022" name="New Phytol.">
        <title>Evolutionary transition to the ectomycorrhizal habit in the genomes of a hyperdiverse lineage of mushroom-forming fungi.</title>
        <authorList>
            <person name="Looney B."/>
            <person name="Miyauchi S."/>
            <person name="Morin E."/>
            <person name="Drula E."/>
            <person name="Courty P.E."/>
            <person name="Kohler A."/>
            <person name="Kuo A."/>
            <person name="LaButti K."/>
            <person name="Pangilinan J."/>
            <person name="Lipzen A."/>
            <person name="Riley R."/>
            <person name="Andreopoulos W."/>
            <person name="He G."/>
            <person name="Johnson J."/>
            <person name="Nolan M."/>
            <person name="Tritt A."/>
            <person name="Barry K.W."/>
            <person name="Grigoriev I.V."/>
            <person name="Nagy L.G."/>
            <person name="Hibbett D."/>
            <person name="Henrissat B."/>
            <person name="Matheny P.B."/>
            <person name="Labbe J."/>
            <person name="Martin F.M."/>
        </authorList>
    </citation>
    <scope>NUCLEOTIDE SEQUENCE</scope>
    <source>
        <strain evidence="1">FP105234-sp</strain>
    </source>
</reference>
<evidence type="ECO:0000313" key="2">
    <source>
        <dbReference type="Proteomes" id="UP000814033"/>
    </source>
</evidence>